<evidence type="ECO:0000259" key="11">
    <source>
        <dbReference type="Pfam" id="PF00006"/>
    </source>
</evidence>
<dbReference type="FunFam" id="1.20.150.20:FF:000001">
    <property type="entry name" value="ATP synthase subunit alpha"/>
    <property type="match status" value="1"/>
</dbReference>
<dbReference type="PIRSF" id="PIRSF039088">
    <property type="entry name" value="F_ATPase_subunit_alpha"/>
    <property type="match status" value="1"/>
</dbReference>
<dbReference type="HAMAP" id="MF_01346">
    <property type="entry name" value="ATP_synth_alpha_bact"/>
    <property type="match status" value="1"/>
</dbReference>
<dbReference type="EC" id="3.6.3.14" evidence="14"/>
<dbReference type="AlphaFoldDB" id="A0A3B0QPL6"/>
<dbReference type="InterPro" id="IPR005294">
    <property type="entry name" value="ATP_synth_F1_asu"/>
</dbReference>
<dbReference type="PROSITE" id="PS00152">
    <property type="entry name" value="ATPASE_ALPHA_BETA"/>
    <property type="match status" value="1"/>
</dbReference>
<comment type="subcellular location">
    <subcellularLocation>
        <location evidence="1">Membrane</location>
        <topology evidence="1">Peripheral membrane protein</topology>
    </subcellularLocation>
</comment>
<comment type="similarity">
    <text evidence="2">Belongs to the ATPase alpha/beta chains family.</text>
</comment>
<dbReference type="GO" id="GO:0045259">
    <property type="term" value="C:proton-transporting ATP synthase complex"/>
    <property type="evidence" value="ECO:0007669"/>
    <property type="project" value="UniProtKB-KW"/>
</dbReference>
<keyword evidence="8" id="KW-0472">Membrane</keyword>
<evidence type="ECO:0000256" key="5">
    <source>
        <dbReference type="ARBA" id="ARBA00022840"/>
    </source>
</evidence>
<dbReference type="InterPro" id="IPR000793">
    <property type="entry name" value="ATP_synth_asu_C"/>
</dbReference>
<dbReference type="Pfam" id="PF00306">
    <property type="entry name" value="ATP-synt_ab_C"/>
    <property type="match status" value="1"/>
</dbReference>
<dbReference type="Gene3D" id="2.40.30.20">
    <property type="match status" value="1"/>
</dbReference>
<evidence type="ECO:0000313" key="14">
    <source>
        <dbReference type="EMBL" id="VAV82262.1"/>
    </source>
</evidence>
<dbReference type="Pfam" id="PF00006">
    <property type="entry name" value="ATP-synt_ab"/>
    <property type="match status" value="1"/>
</dbReference>
<dbReference type="InterPro" id="IPR020003">
    <property type="entry name" value="ATPase_a/bsu_AS"/>
</dbReference>
<feature type="domain" description="ATPase F1/V1/A1 complex alpha/beta subunit nucleotide-binding" evidence="11">
    <location>
        <begin position="148"/>
        <end position="363"/>
    </location>
</feature>
<dbReference type="Gene3D" id="3.40.50.300">
    <property type="entry name" value="P-loop containing nucleotide triphosphate hydrolases"/>
    <property type="match status" value="1"/>
</dbReference>
<dbReference type="NCBIfam" id="NF009884">
    <property type="entry name" value="PRK13343.1"/>
    <property type="match status" value="1"/>
</dbReference>
<dbReference type="InterPro" id="IPR038376">
    <property type="entry name" value="ATP_synth_asu_C_sf"/>
</dbReference>
<dbReference type="GO" id="GO:0046933">
    <property type="term" value="F:proton-transporting ATP synthase activity, rotational mechanism"/>
    <property type="evidence" value="ECO:0007669"/>
    <property type="project" value="InterPro"/>
</dbReference>
<dbReference type="InterPro" id="IPR027417">
    <property type="entry name" value="P-loop_NTPase"/>
</dbReference>
<protein>
    <submittedName>
        <fullName evidence="14">ATP synthase alpha chain</fullName>
        <ecNumber evidence="14">3.6.3.14</ecNumber>
    </submittedName>
</protein>
<dbReference type="FunFam" id="2.40.30.20:FF:000001">
    <property type="entry name" value="ATP synthase subunit alpha"/>
    <property type="match status" value="1"/>
</dbReference>
<dbReference type="GO" id="GO:0043531">
    <property type="term" value="F:ADP binding"/>
    <property type="evidence" value="ECO:0007669"/>
    <property type="project" value="TreeGrafter"/>
</dbReference>
<dbReference type="Gene3D" id="1.20.150.20">
    <property type="entry name" value="ATP synthase alpha/beta chain, C-terminal domain"/>
    <property type="match status" value="1"/>
</dbReference>
<dbReference type="PANTHER" id="PTHR48082">
    <property type="entry name" value="ATP SYNTHASE SUBUNIT ALPHA, MITOCHONDRIAL"/>
    <property type="match status" value="1"/>
</dbReference>
<gene>
    <name evidence="14" type="ORF">MNBD_DELTA01-181</name>
</gene>
<evidence type="ECO:0000256" key="9">
    <source>
        <dbReference type="ARBA" id="ARBA00023196"/>
    </source>
</evidence>
<evidence type="ECO:0000256" key="10">
    <source>
        <dbReference type="ARBA" id="ARBA00023310"/>
    </source>
</evidence>
<dbReference type="InterPro" id="IPR023366">
    <property type="entry name" value="ATP_synth_asu-like_sf"/>
</dbReference>
<dbReference type="InterPro" id="IPR036121">
    <property type="entry name" value="ATPase_F1/V1/A1_a/bsu_N_sf"/>
</dbReference>
<dbReference type="InterPro" id="IPR033732">
    <property type="entry name" value="ATP_synth_F1_a_nt-bd_dom"/>
</dbReference>
<dbReference type="SUPFAM" id="SSF47917">
    <property type="entry name" value="C-terminal domain of alpha and beta subunits of F1 ATP synthase"/>
    <property type="match status" value="1"/>
</dbReference>
<dbReference type="CDD" id="cd18113">
    <property type="entry name" value="ATP-synt_F1_alpha_C"/>
    <property type="match status" value="1"/>
</dbReference>
<dbReference type="CDD" id="cd18116">
    <property type="entry name" value="ATP-synt_F1_alpha_N"/>
    <property type="match status" value="1"/>
</dbReference>
<evidence type="ECO:0000256" key="7">
    <source>
        <dbReference type="ARBA" id="ARBA00023065"/>
    </source>
</evidence>
<evidence type="ECO:0000259" key="12">
    <source>
        <dbReference type="Pfam" id="PF00306"/>
    </source>
</evidence>
<dbReference type="SUPFAM" id="SSF52540">
    <property type="entry name" value="P-loop containing nucleoside triphosphate hydrolases"/>
    <property type="match status" value="1"/>
</dbReference>
<dbReference type="GO" id="GO:0016787">
    <property type="term" value="F:hydrolase activity"/>
    <property type="evidence" value="ECO:0007669"/>
    <property type="project" value="UniProtKB-KW"/>
</dbReference>
<evidence type="ECO:0000256" key="3">
    <source>
        <dbReference type="ARBA" id="ARBA00022448"/>
    </source>
</evidence>
<dbReference type="GO" id="GO:0005524">
    <property type="term" value="F:ATP binding"/>
    <property type="evidence" value="ECO:0007669"/>
    <property type="project" value="UniProtKB-KW"/>
</dbReference>
<keyword evidence="9" id="KW-0139">CF(1)</keyword>
<organism evidence="14">
    <name type="scientific">hydrothermal vent metagenome</name>
    <dbReference type="NCBI Taxonomy" id="652676"/>
    <lineage>
        <taxon>unclassified sequences</taxon>
        <taxon>metagenomes</taxon>
        <taxon>ecological metagenomes</taxon>
    </lineage>
</organism>
<keyword evidence="7" id="KW-0406">Ion transport</keyword>
<dbReference type="SUPFAM" id="SSF50615">
    <property type="entry name" value="N-terminal domain of alpha and beta subunits of F1 ATP synthase"/>
    <property type="match status" value="1"/>
</dbReference>
<reference evidence="14" key="1">
    <citation type="submission" date="2018-06" db="EMBL/GenBank/DDBJ databases">
        <authorList>
            <person name="Zhirakovskaya E."/>
        </authorList>
    </citation>
    <scope>NUCLEOTIDE SEQUENCE</scope>
</reference>
<keyword evidence="5" id="KW-0067">ATP-binding</keyword>
<feature type="domain" description="ATPase F1/V1/A1 complex alpha/beta subunit N-terminal" evidence="13">
    <location>
        <begin position="24"/>
        <end position="91"/>
    </location>
</feature>
<dbReference type="InterPro" id="IPR004100">
    <property type="entry name" value="ATPase_F1/V1/A1_a/bsu_N"/>
</dbReference>
<name>A0A3B0QPL6_9ZZZZ</name>
<evidence type="ECO:0000256" key="1">
    <source>
        <dbReference type="ARBA" id="ARBA00004170"/>
    </source>
</evidence>
<evidence type="ECO:0000256" key="4">
    <source>
        <dbReference type="ARBA" id="ARBA00022741"/>
    </source>
</evidence>
<keyword evidence="14" id="KW-0378">Hydrolase</keyword>
<keyword evidence="6" id="KW-1278">Translocase</keyword>
<dbReference type="InterPro" id="IPR000194">
    <property type="entry name" value="ATPase_F1/V1/A1_a/bsu_nucl-bd"/>
</dbReference>
<keyword evidence="3" id="KW-0813">Transport</keyword>
<dbReference type="NCBIfam" id="TIGR00962">
    <property type="entry name" value="atpA"/>
    <property type="match status" value="1"/>
</dbReference>
<feature type="domain" description="ATP synthase alpha subunit C-terminal" evidence="12">
    <location>
        <begin position="370"/>
        <end position="495"/>
    </location>
</feature>
<proteinExistence type="inferred from homology"/>
<keyword evidence="4" id="KW-0547">Nucleotide-binding</keyword>
<dbReference type="EMBL" id="UOEA01000007">
    <property type="protein sequence ID" value="VAV82262.1"/>
    <property type="molecule type" value="Genomic_DNA"/>
</dbReference>
<dbReference type="FunFam" id="3.40.50.300:FF:000002">
    <property type="entry name" value="ATP synthase subunit alpha"/>
    <property type="match status" value="1"/>
</dbReference>
<dbReference type="CDD" id="cd01132">
    <property type="entry name" value="F1-ATPase_alpha_CD"/>
    <property type="match status" value="1"/>
</dbReference>
<sequence>MINAGEISELIKSQIKGFEKGVDVEEVGTVISIGDGIARIYGLEKAMAGELIEFPGDIFGMVMNLEEENVGVAVFGADYTIKEGDIVKRTGRIVEVPVGEEMMGRVVDALGNPIDGLGAITVKEKRQVEVKAPGIVDRQPVTEPLQTGIKAVDAMIPIGRGQRELIIGDRQTGKTAVAIDTIINQKGQDVFCIYVAIGQKQSTVAQIVEKLKEHGAMDYTVIVAATASESAPLQFLAPYTGATIGELFRDSGRHALVIYDDLSKHAVAYRQLSLLLRRPPGREAFPGDVFYLHSRLLERAAKLSDDRGGGSLTALPIIETQAGDVSAYVPTNVISITDGQIYLETSLFHSGVRPAINVGLSVSRVGGSAQIKAMKQVAGTLRLDLAQFRELAAFAQFGSDLDQATQNQLERGKRLVEILKQGQYKPLSVEKQVVAIYAATNGFVDEYPVTSVVKFEAELDAFLESRHTDLLQAIKDKKKLDDDLKGRIEGVIKDFKGSFSV</sequence>
<accession>A0A3B0QPL6</accession>
<evidence type="ECO:0000256" key="2">
    <source>
        <dbReference type="ARBA" id="ARBA00008936"/>
    </source>
</evidence>
<dbReference type="PANTHER" id="PTHR48082:SF2">
    <property type="entry name" value="ATP SYNTHASE SUBUNIT ALPHA, MITOCHONDRIAL"/>
    <property type="match status" value="1"/>
</dbReference>
<dbReference type="Pfam" id="PF02874">
    <property type="entry name" value="ATP-synt_ab_N"/>
    <property type="match status" value="1"/>
</dbReference>
<evidence type="ECO:0000259" key="13">
    <source>
        <dbReference type="Pfam" id="PF02874"/>
    </source>
</evidence>
<evidence type="ECO:0000256" key="6">
    <source>
        <dbReference type="ARBA" id="ARBA00022967"/>
    </source>
</evidence>
<evidence type="ECO:0000256" key="8">
    <source>
        <dbReference type="ARBA" id="ARBA00023136"/>
    </source>
</evidence>
<keyword evidence="10" id="KW-0066">ATP synthesis</keyword>